<keyword evidence="2" id="KW-1185">Reference proteome</keyword>
<sequence length="98" mass="11253">LAHLPLMGGHCLDETIHRMLQAVLMNRVACELKWAGCGSKKSFQQTKLQEVMFRIFEQSPLGKDLTQTMFADVIKKWLRYAPDREGGTGHQETHQQQQ</sequence>
<feature type="non-terminal residue" evidence="1">
    <location>
        <position position="98"/>
    </location>
</feature>
<dbReference type="PANTHER" id="PTHR34153:SF2">
    <property type="entry name" value="SI:CH211-262H13.3-RELATED"/>
    <property type="match status" value="1"/>
</dbReference>
<comment type="caution">
    <text evidence="1">The sequence shown here is derived from an EMBL/GenBank/DDBJ whole genome shotgun (WGS) entry which is preliminary data.</text>
</comment>
<dbReference type="EMBL" id="JAGXEW010000004">
    <property type="protein sequence ID" value="KAK1172402.1"/>
    <property type="molecule type" value="Genomic_DNA"/>
</dbReference>
<dbReference type="AlphaFoldDB" id="A0AAD8GDP8"/>
<evidence type="ECO:0008006" key="3">
    <source>
        <dbReference type="Google" id="ProtNLM"/>
    </source>
</evidence>
<protein>
    <recommendedName>
        <fullName evidence="3">DUF4806 domain-containing protein</fullName>
    </recommendedName>
</protein>
<reference evidence="1" key="1">
    <citation type="submission" date="2022-02" db="EMBL/GenBank/DDBJ databases">
        <title>Atlantic sturgeon de novo genome assembly.</title>
        <authorList>
            <person name="Stock M."/>
            <person name="Klopp C."/>
            <person name="Guiguen Y."/>
            <person name="Cabau C."/>
            <person name="Parinello H."/>
            <person name="Santidrian Yebra-Pimentel E."/>
            <person name="Kuhl H."/>
            <person name="Dirks R.P."/>
            <person name="Guessner J."/>
            <person name="Wuertz S."/>
            <person name="Du K."/>
            <person name="Schartl M."/>
        </authorList>
    </citation>
    <scope>NUCLEOTIDE SEQUENCE</scope>
    <source>
        <strain evidence="1">STURGEONOMICS-FGT-2020</strain>
        <tissue evidence="1">Whole blood</tissue>
    </source>
</reference>
<organism evidence="1 2">
    <name type="scientific">Acipenser oxyrinchus oxyrinchus</name>
    <dbReference type="NCBI Taxonomy" id="40147"/>
    <lineage>
        <taxon>Eukaryota</taxon>
        <taxon>Metazoa</taxon>
        <taxon>Chordata</taxon>
        <taxon>Craniata</taxon>
        <taxon>Vertebrata</taxon>
        <taxon>Euteleostomi</taxon>
        <taxon>Actinopterygii</taxon>
        <taxon>Chondrostei</taxon>
        <taxon>Acipenseriformes</taxon>
        <taxon>Acipenseridae</taxon>
        <taxon>Acipenser</taxon>
    </lineage>
</organism>
<gene>
    <name evidence="1" type="ORF">AOXY_G4972</name>
</gene>
<dbReference type="Proteomes" id="UP001230051">
    <property type="component" value="Unassembled WGS sequence"/>
</dbReference>
<proteinExistence type="predicted"/>
<accession>A0AAD8GDP8</accession>
<name>A0AAD8GDP8_ACIOX</name>
<dbReference type="PANTHER" id="PTHR34153">
    <property type="entry name" value="SI:CH211-262H13.3-RELATED-RELATED"/>
    <property type="match status" value="1"/>
</dbReference>
<evidence type="ECO:0000313" key="1">
    <source>
        <dbReference type="EMBL" id="KAK1172402.1"/>
    </source>
</evidence>
<evidence type="ECO:0000313" key="2">
    <source>
        <dbReference type="Proteomes" id="UP001230051"/>
    </source>
</evidence>